<name>A0A179HTC2_PURLI</name>
<sequence length="66" mass="7654">MREQQQPFCYERGTVQLWHRGNREEGDIANFRLLRLLGRNKGSHRVEGGVVLDNATTNERTRALCV</sequence>
<evidence type="ECO:0000313" key="3">
    <source>
        <dbReference type="Proteomes" id="UP000078340"/>
    </source>
</evidence>
<dbReference type="Proteomes" id="UP000078240">
    <property type="component" value="Unassembled WGS sequence"/>
</dbReference>
<organism evidence="2 3">
    <name type="scientific">Purpureocillium lilacinum</name>
    <name type="common">Paecilomyces lilacinus</name>
    <dbReference type="NCBI Taxonomy" id="33203"/>
    <lineage>
        <taxon>Eukaryota</taxon>
        <taxon>Fungi</taxon>
        <taxon>Dikarya</taxon>
        <taxon>Ascomycota</taxon>
        <taxon>Pezizomycotina</taxon>
        <taxon>Sordariomycetes</taxon>
        <taxon>Hypocreomycetidae</taxon>
        <taxon>Hypocreales</taxon>
        <taxon>Ophiocordycipitaceae</taxon>
        <taxon>Purpureocillium</taxon>
    </lineage>
</organism>
<reference evidence="2 3" key="1">
    <citation type="submission" date="2016-02" db="EMBL/GenBank/DDBJ databases">
        <title>Biosynthesis of antibiotic leucinostatins and their inhibition on Phytophthora in bio-control Purpureocillium lilacinum.</title>
        <authorList>
            <person name="Wang G."/>
            <person name="Liu Z."/>
            <person name="Lin R."/>
            <person name="Li E."/>
            <person name="Mao Z."/>
            <person name="Ling J."/>
            <person name="Yin W."/>
            <person name="Xie B."/>
        </authorList>
    </citation>
    <scope>NUCLEOTIDE SEQUENCE [LARGE SCALE GENOMIC DNA]</scope>
    <source>
        <strain evidence="1">PLBJ-1</strain>
        <strain evidence="2">PLFJ-1</strain>
    </source>
</reference>
<evidence type="ECO:0000313" key="2">
    <source>
        <dbReference type="EMBL" id="OAQ93726.1"/>
    </source>
</evidence>
<protein>
    <submittedName>
        <fullName evidence="2">Uncharacterized protein</fullName>
    </submittedName>
</protein>
<dbReference type="EMBL" id="LSBH01000005">
    <property type="protein sequence ID" value="OAQ78536.1"/>
    <property type="molecule type" value="Genomic_DNA"/>
</dbReference>
<dbReference type="Proteomes" id="UP000078340">
    <property type="component" value="Unassembled WGS sequence"/>
</dbReference>
<accession>A0A179HTC2</accession>
<dbReference type="EMBL" id="LSBI01000002">
    <property type="protein sequence ID" value="OAQ93726.1"/>
    <property type="molecule type" value="Genomic_DNA"/>
</dbReference>
<comment type="caution">
    <text evidence="2">The sequence shown here is derived from an EMBL/GenBank/DDBJ whole genome shotgun (WGS) entry which is preliminary data.</text>
</comment>
<dbReference type="AlphaFoldDB" id="A0A179HTC2"/>
<proteinExistence type="predicted"/>
<gene>
    <name evidence="1" type="ORF">VFPBJ_06657</name>
    <name evidence="2" type="ORF">VFPFJ_02888</name>
</gene>
<evidence type="ECO:0000313" key="1">
    <source>
        <dbReference type="EMBL" id="OAQ78536.1"/>
    </source>
</evidence>